<dbReference type="Gene3D" id="1.10.520.30">
    <property type="entry name" value="AF1862-like domain"/>
    <property type="match status" value="1"/>
</dbReference>
<dbReference type="InterPro" id="IPR023101">
    <property type="entry name" value="AF1862-like_dom_sf"/>
</dbReference>
<dbReference type="EMBL" id="CP000742">
    <property type="protein sequence ID" value="ABR54022.1"/>
    <property type="molecule type" value="Genomic_DNA"/>
</dbReference>
<evidence type="ECO:0000256" key="3">
    <source>
        <dbReference type="ARBA" id="ARBA00022490"/>
    </source>
</evidence>
<dbReference type="GO" id="GO:0005737">
    <property type="term" value="C:cytoplasm"/>
    <property type="evidence" value="ECO:0007669"/>
    <property type="project" value="UniProtKB-SubCell"/>
</dbReference>
<dbReference type="STRING" id="406327.Mevan_0109"/>
<keyword evidence="4" id="KW-0051">Antiviral defense</keyword>
<dbReference type="OrthoDB" id="62141at2157"/>
<dbReference type="GO" id="GO:0051607">
    <property type="term" value="P:defense response to virus"/>
    <property type="evidence" value="ECO:0007669"/>
    <property type="project" value="UniProtKB-KW"/>
</dbReference>
<organism evidence="6 7">
    <name type="scientific">Methanococcus vannielii (strain ATCC 35089 / DSM 1224 / JCM 13029 / OCM 148 / SB)</name>
    <dbReference type="NCBI Taxonomy" id="406327"/>
    <lineage>
        <taxon>Archaea</taxon>
        <taxon>Methanobacteriati</taxon>
        <taxon>Methanobacteriota</taxon>
        <taxon>Methanomada group</taxon>
        <taxon>Methanococci</taxon>
        <taxon>Methanococcales</taxon>
        <taxon>Methanococcaceae</taxon>
        <taxon>Methanococcus</taxon>
    </lineage>
</organism>
<evidence type="ECO:0000256" key="5">
    <source>
        <dbReference type="ARBA" id="ARBA00030001"/>
    </source>
</evidence>
<reference evidence="6" key="1">
    <citation type="submission" date="2007-06" db="EMBL/GenBank/DDBJ databases">
        <title>Complete sequence of Methanococcus vannielii SB.</title>
        <authorList>
            <consortium name="US DOE Joint Genome Institute"/>
            <person name="Copeland A."/>
            <person name="Lucas S."/>
            <person name="Lapidus A."/>
            <person name="Barry K."/>
            <person name="Glavina del Rio T."/>
            <person name="Dalin E."/>
            <person name="Tice H."/>
            <person name="Pitluck S."/>
            <person name="Chain P."/>
            <person name="Malfatti S."/>
            <person name="Shin M."/>
            <person name="Vergez L."/>
            <person name="Schmutz J."/>
            <person name="Larimer F."/>
            <person name="Land M."/>
            <person name="Hauser L."/>
            <person name="Kyrpides N."/>
            <person name="Anderson I."/>
            <person name="Sieprawska-Lupa M."/>
            <person name="Whitman W.B."/>
            <person name="Richardson P."/>
        </authorList>
    </citation>
    <scope>NUCLEOTIDE SEQUENCE [LARGE SCALE GENOMIC DNA]</scope>
    <source>
        <strain evidence="6">SB</strain>
    </source>
</reference>
<evidence type="ECO:0000256" key="1">
    <source>
        <dbReference type="ARBA" id="ARBA00004496"/>
    </source>
</evidence>
<dbReference type="GeneID" id="25393750"/>
<dbReference type="RefSeq" id="WP_011971926.1">
    <property type="nucleotide sequence ID" value="NC_009634.1"/>
</dbReference>
<dbReference type="KEGG" id="mvn:Mevan_0109"/>
<comment type="subcellular location">
    <subcellularLocation>
        <location evidence="1">Cytoplasm</location>
    </subcellularLocation>
</comment>
<keyword evidence="7" id="KW-1185">Reference proteome</keyword>
<keyword evidence="3" id="KW-0963">Cytoplasm</keyword>
<evidence type="ECO:0000256" key="4">
    <source>
        <dbReference type="ARBA" id="ARBA00023118"/>
    </source>
</evidence>
<dbReference type="SUPFAM" id="SSF158568">
    <property type="entry name" value="AF1862-like"/>
    <property type="match status" value="1"/>
</dbReference>
<evidence type="ECO:0000313" key="6">
    <source>
        <dbReference type="EMBL" id="ABR54022.1"/>
    </source>
</evidence>
<dbReference type="AlphaFoldDB" id="A6UNF0"/>
<comment type="similarity">
    <text evidence="2">Belongs to the CRISPR system Cmr5 family.</text>
</comment>
<evidence type="ECO:0000313" key="7">
    <source>
        <dbReference type="Proteomes" id="UP000001107"/>
    </source>
</evidence>
<accession>A6UNF0</accession>
<dbReference type="eggNOG" id="arCOG12658">
    <property type="taxonomic scope" value="Archaea"/>
</dbReference>
<proteinExistence type="inferred from homology"/>
<dbReference type="HOGENOM" id="CLU_144785_0_0_2"/>
<sequence>MGKKEIEKYIPQALQLIGEHIASNGKVDNEYSGYISSFGASIIQSGLIPAVAFYSQPGKEGNVKDNRNKLMNVIYCLIHEKDNCDNKLLNDVISGTVSKEEVLDAAIATKLALRTFERVEPKKGENNDK</sequence>
<protein>
    <recommendedName>
        <fullName evidence="5">CRISPR type III-B/RAMP module-associated protein Cmr5</fullName>
    </recommendedName>
</protein>
<gene>
    <name evidence="6" type="ordered locus">Mevan_0109</name>
</gene>
<dbReference type="Pfam" id="PF09701">
    <property type="entry name" value="Cas_Cmr5"/>
    <property type="match status" value="1"/>
</dbReference>
<dbReference type="Proteomes" id="UP000001107">
    <property type="component" value="Chromosome"/>
</dbReference>
<name>A6UNF0_METVS</name>
<evidence type="ECO:0000256" key="2">
    <source>
        <dbReference type="ARBA" id="ARBA00006161"/>
    </source>
</evidence>
<dbReference type="InterPro" id="IPR010160">
    <property type="entry name" value="CRISPR-assoc_prot_Cmr5"/>
</dbReference>